<feature type="region of interest" description="Disordered" evidence="1">
    <location>
        <begin position="627"/>
        <end position="649"/>
    </location>
</feature>
<keyword evidence="3" id="KW-0378">Hydrolase</keyword>
<dbReference type="InterPro" id="IPR032830">
    <property type="entry name" value="XPB/Ssl2_N"/>
</dbReference>
<evidence type="ECO:0000313" key="3">
    <source>
        <dbReference type="EMBL" id="TWD17075.1"/>
    </source>
</evidence>
<feature type="domain" description="Helicase XPB/Ssl2 N-terminal" evidence="2">
    <location>
        <begin position="478"/>
        <end position="599"/>
    </location>
</feature>
<evidence type="ECO:0000259" key="2">
    <source>
        <dbReference type="Pfam" id="PF13625"/>
    </source>
</evidence>
<keyword evidence="3" id="KW-0547">Nucleotide-binding</keyword>
<protein>
    <submittedName>
        <fullName evidence="3">XPB/Ssl2-like helicase family protein</fullName>
    </submittedName>
</protein>
<dbReference type="Proteomes" id="UP000315628">
    <property type="component" value="Unassembled WGS sequence"/>
</dbReference>
<dbReference type="GO" id="GO:0004386">
    <property type="term" value="F:helicase activity"/>
    <property type="evidence" value="ECO:0007669"/>
    <property type="project" value="UniProtKB-KW"/>
</dbReference>
<keyword evidence="3" id="KW-0347">Helicase</keyword>
<keyword evidence="4" id="KW-1185">Reference proteome</keyword>
<sequence length="763" mass="79861">MVRSLADDLRARSDEELRRLLVLRPDLARPAPSDVTALCARAATLASTTRAVDHLAEERLDVLVGCAALEGAERAALDGVDEPVAAGLVELTGLTGEGVSAHLLELRDAALLWRSPDGLRPTRAVLEALGPYPGGLGPPATELELDHLTDAEIRAQHAEAPSAAARVLERLADAGPVATVAAQEQSGEAARWLADAGLAAVSPDPADGARLRVVLPREVVVALRGGSLRRREEPTAKGASPGSSTLHRSGVAHDPEAAGAAVVLDVVALVDEVLEHLESARPRVLRSGGLAVADLRALARETSLEPLDLRFLLDVALGARLLAEDTAGDPTWRLTTLVDTWREAPTAQRWVDLVRPWLTSLRTSAPPLEDPAAARALSEDLVWPPIRGLRADLLAGLAEATEPVDDAAATRLLGTRRPRRMPRDAERVVSSVLGEAARLGVLVDGVLTEAARRLVDGDPAGARDALAERLPAPVEHALVQADLTAVVPGPPSPHLAELLRHSAVLESRGGASTYRFTQDSVRGALDAGMDGEQLLDQLAAASPTPLPQALDYLVRDVARRHGQLRAGGVGSYLRSDDEAHLGQLLANRELSHLQLRRIAPTVLVSPVAAGTLVESLREVGAAPVRESSGGVISAPSSARRVAPPRVPAPADQVAADTGAVVSAMRRGEERLARRVASATTSDAAGAPAIPPMDPAGVAALLREAAADRVPVWVGVADSIGEVRTLRLVPDAVEGGRVRGTVEDSPRTFGIHRITGVAPTTPSP</sequence>
<gene>
    <name evidence="3" type="ORF">FB557_0633</name>
</gene>
<comment type="caution">
    <text evidence="3">The sequence shown here is derived from an EMBL/GenBank/DDBJ whole genome shotgun (WGS) entry which is preliminary data.</text>
</comment>
<name>A0A560WI40_9MICO</name>
<dbReference type="AlphaFoldDB" id="A0A560WI40"/>
<keyword evidence="3" id="KW-0067">ATP-binding</keyword>
<accession>A0A560WI40</accession>
<dbReference type="EMBL" id="VIUW01000001">
    <property type="protein sequence ID" value="TWD17075.1"/>
    <property type="molecule type" value="Genomic_DNA"/>
</dbReference>
<feature type="region of interest" description="Disordered" evidence="1">
    <location>
        <begin position="230"/>
        <end position="252"/>
    </location>
</feature>
<evidence type="ECO:0000313" key="4">
    <source>
        <dbReference type="Proteomes" id="UP000315628"/>
    </source>
</evidence>
<reference evidence="3 4" key="1">
    <citation type="submission" date="2019-06" db="EMBL/GenBank/DDBJ databases">
        <title>Sequencing the genomes of 1000 actinobacteria strains.</title>
        <authorList>
            <person name="Klenk H.-P."/>
        </authorList>
    </citation>
    <scope>NUCLEOTIDE SEQUENCE [LARGE SCALE GENOMIC DNA]</scope>
    <source>
        <strain evidence="3 4">DSM 18935</strain>
    </source>
</reference>
<organism evidence="3 4">
    <name type="scientific">Marihabitans asiaticum</name>
    <dbReference type="NCBI Taxonomy" id="415218"/>
    <lineage>
        <taxon>Bacteria</taxon>
        <taxon>Bacillati</taxon>
        <taxon>Actinomycetota</taxon>
        <taxon>Actinomycetes</taxon>
        <taxon>Micrococcales</taxon>
        <taxon>Intrasporangiaceae</taxon>
        <taxon>Marihabitans</taxon>
    </lineage>
</organism>
<evidence type="ECO:0000256" key="1">
    <source>
        <dbReference type="SAM" id="MobiDB-lite"/>
    </source>
</evidence>
<feature type="compositionally biased region" description="Low complexity" evidence="1">
    <location>
        <begin position="633"/>
        <end position="649"/>
    </location>
</feature>
<proteinExistence type="predicted"/>
<dbReference type="Pfam" id="PF13625">
    <property type="entry name" value="Helicase_C_3"/>
    <property type="match status" value="1"/>
</dbReference>